<proteinExistence type="predicted"/>
<gene>
    <name evidence="1" type="ORF">ACAOBT_LOCUS6423</name>
</gene>
<accession>A0A9P0K8D4</accession>
<reference evidence="1" key="1">
    <citation type="submission" date="2022-03" db="EMBL/GenBank/DDBJ databases">
        <authorList>
            <person name="Sayadi A."/>
        </authorList>
    </citation>
    <scope>NUCLEOTIDE SEQUENCE</scope>
</reference>
<keyword evidence="2" id="KW-1185">Reference proteome</keyword>
<dbReference type="AlphaFoldDB" id="A0A9P0K8D4"/>
<evidence type="ECO:0000313" key="2">
    <source>
        <dbReference type="Proteomes" id="UP001152888"/>
    </source>
</evidence>
<dbReference type="Proteomes" id="UP001152888">
    <property type="component" value="Unassembled WGS sequence"/>
</dbReference>
<organism evidence="1 2">
    <name type="scientific">Acanthoscelides obtectus</name>
    <name type="common">Bean weevil</name>
    <name type="synonym">Bruchus obtectus</name>
    <dbReference type="NCBI Taxonomy" id="200917"/>
    <lineage>
        <taxon>Eukaryota</taxon>
        <taxon>Metazoa</taxon>
        <taxon>Ecdysozoa</taxon>
        <taxon>Arthropoda</taxon>
        <taxon>Hexapoda</taxon>
        <taxon>Insecta</taxon>
        <taxon>Pterygota</taxon>
        <taxon>Neoptera</taxon>
        <taxon>Endopterygota</taxon>
        <taxon>Coleoptera</taxon>
        <taxon>Polyphaga</taxon>
        <taxon>Cucujiformia</taxon>
        <taxon>Chrysomeloidea</taxon>
        <taxon>Chrysomelidae</taxon>
        <taxon>Bruchinae</taxon>
        <taxon>Bruchini</taxon>
        <taxon>Acanthoscelides</taxon>
    </lineage>
</organism>
<evidence type="ECO:0000313" key="1">
    <source>
        <dbReference type="EMBL" id="CAH1965617.1"/>
    </source>
</evidence>
<name>A0A9P0K8D4_ACAOB</name>
<comment type="caution">
    <text evidence="1">The sequence shown here is derived from an EMBL/GenBank/DDBJ whole genome shotgun (WGS) entry which is preliminary data.</text>
</comment>
<sequence length="137" mass="15875">MLRFITKSKWGADPCVSLQFYRSYIRSILDYGCVLYDSATNTHLKILDRIQFKALRIRVGAVRSSPCPAILAEYNESPLDVRRKYLAHKLLIKYRSSNTLLTGKISVASVNDRCHPYWRHKRSPLFVTAFTDTSKFQ</sequence>
<dbReference type="EMBL" id="CAKOFQ010006727">
    <property type="protein sequence ID" value="CAH1965617.1"/>
    <property type="molecule type" value="Genomic_DNA"/>
</dbReference>
<protein>
    <submittedName>
        <fullName evidence="1">Uncharacterized protein</fullName>
    </submittedName>
</protein>
<dbReference type="OrthoDB" id="6770579at2759"/>